<proteinExistence type="predicted"/>
<evidence type="ECO:0000256" key="1">
    <source>
        <dbReference type="SAM" id="MobiDB-lite"/>
    </source>
</evidence>
<sequence length="123" mass="13553">MHPLKFPNSGIRAKVFIRKIDFKLCVMRLYRVESFYVFLLHFRSKGSEEEGRPATASPHAGLATHSQAATKAPYKGEVGCGQGQPEREASGARKGRRLWAEAPPAGAVATRGHGRLRLAARRL</sequence>
<accession>A0A426ZWK8</accession>
<reference evidence="2 3" key="1">
    <citation type="journal article" date="2014" name="Agronomy (Basel)">
        <title>A Draft Genome Sequence for Ensete ventricosum, the Drought-Tolerant Tree Against Hunger.</title>
        <authorList>
            <person name="Harrison J."/>
            <person name="Moore K.A."/>
            <person name="Paszkiewicz K."/>
            <person name="Jones T."/>
            <person name="Grant M."/>
            <person name="Ambacheew D."/>
            <person name="Muzemil S."/>
            <person name="Studholme D.J."/>
        </authorList>
    </citation>
    <scope>NUCLEOTIDE SEQUENCE [LARGE SCALE GENOMIC DNA]</scope>
</reference>
<comment type="caution">
    <text evidence="2">The sequence shown here is derived from an EMBL/GenBank/DDBJ whole genome shotgun (WGS) entry which is preliminary data.</text>
</comment>
<evidence type="ECO:0000313" key="3">
    <source>
        <dbReference type="Proteomes" id="UP000287651"/>
    </source>
</evidence>
<protein>
    <submittedName>
        <fullName evidence="2">Uncharacterized protein</fullName>
    </submittedName>
</protein>
<gene>
    <name evidence="2" type="ORF">B296_00012516</name>
</gene>
<evidence type="ECO:0000313" key="2">
    <source>
        <dbReference type="EMBL" id="RRT68347.1"/>
    </source>
</evidence>
<dbReference type="EMBL" id="AMZH03004727">
    <property type="protein sequence ID" value="RRT68347.1"/>
    <property type="molecule type" value="Genomic_DNA"/>
</dbReference>
<dbReference type="Proteomes" id="UP000287651">
    <property type="component" value="Unassembled WGS sequence"/>
</dbReference>
<name>A0A426ZWK8_ENSVE</name>
<feature type="region of interest" description="Disordered" evidence="1">
    <location>
        <begin position="45"/>
        <end position="106"/>
    </location>
</feature>
<dbReference type="AlphaFoldDB" id="A0A426ZWK8"/>
<organism evidence="2 3">
    <name type="scientific">Ensete ventricosum</name>
    <name type="common">Abyssinian banana</name>
    <name type="synonym">Musa ensete</name>
    <dbReference type="NCBI Taxonomy" id="4639"/>
    <lineage>
        <taxon>Eukaryota</taxon>
        <taxon>Viridiplantae</taxon>
        <taxon>Streptophyta</taxon>
        <taxon>Embryophyta</taxon>
        <taxon>Tracheophyta</taxon>
        <taxon>Spermatophyta</taxon>
        <taxon>Magnoliopsida</taxon>
        <taxon>Liliopsida</taxon>
        <taxon>Zingiberales</taxon>
        <taxon>Musaceae</taxon>
        <taxon>Ensete</taxon>
    </lineage>
</organism>